<accession>A0AAD1KCZ8</accession>
<sequence length="147" mass="16375">MLELISLVNPDSVDDFTAILGNNMKQVVDHFGLGTVHLYLQVKGGIHIHSNGFNLLAVLTQLNEKWPDSFSTAAFTYPEDLMGIRIGHDGGVTMAFEQGKLVHDQAFDTTPIRLCDLPCQPTFVDSLDGMPVQAKELRDMFNRQELE</sequence>
<evidence type="ECO:0000313" key="1">
    <source>
        <dbReference type="EMBL" id="BCV46995.1"/>
    </source>
</evidence>
<gene>
    <name evidence="1" type="ORF">TUM17379_40130</name>
</gene>
<evidence type="ECO:0000313" key="2">
    <source>
        <dbReference type="Proteomes" id="UP000825078"/>
    </source>
</evidence>
<dbReference type="EMBL" id="AP024613">
    <property type="protein sequence ID" value="BCV46995.1"/>
    <property type="molecule type" value="Genomic_DNA"/>
</dbReference>
<reference evidence="1" key="1">
    <citation type="submission" date="2021-05" db="EMBL/GenBank/DDBJ databases">
        <title>Molecular characterization for Shewanella algae harboring chromosomal blaOXA-55-like strains isolated from clinical and environment sample.</title>
        <authorList>
            <person name="Ohama Y."/>
            <person name="Aoki K."/>
            <person name="Harada S."/>
            <person name="Moriya K."/>
            <person name="Ishii Y."/>
            <person name="Tateda K."/>
        </authorList>
    </citation>
    <scope>NUCLEOTIDE SEQUENCE</scope>
    <source>
        <strain evidence="1">TUM17379</strain>
    </source>
</reference>
<proteinExistence type="predicted"/>
<dbReference type="Proteomes" id="UP000825078">
    <property type="component" value="Chromosome"/>
</dbReference>
<organism evidence="1 2">
    <name type="scientific">Shewanella algae</name>
    <dbReference type="NCBI Taxonomy" id="38313"/>
    <lineage>
        <taxon>Bacteria</taxon>
        <taxon>Pseudomonadati</taxon>
        <taxon>Pseudomonadota</taxon>
        <taxon>Gammaproteobacteria</taxon>
        <taxon>Alteromonadales</taxon>
        <taxon>Shewanellaceae</taxon>
        <taxon>Shewanella</taxon>
    </lineage>
</organism>
<name>A0AAD1KCZ8_9GAMM</name>
<protein>
    <submittedName>
        <fullName evidence="1">Uncharacterized protein</fullName>
    </submittedName>
</protein>
<dbReference type="AlphaFoldDB" id="A0AAD1KCZ8"/>